<keyword evidence="1" id="KW-0175">Coiled coil</keyword>
<evidence type="ECO:0000256" key="1">
    <source>
        <dbReference type="SAM" id="Coils"/>
    </source>
</evidence>
<organism evidence="3 4">
    <name type="scientific">Hyaloperonospora arabidopsidis (strain Emoy2)</name>
    <name type="common">Downy mildew agent</name>
    <name type="synonym">Peronospora arabidopsidis</name>
    <dbReference type="NCBI Taxonomy" id="559515"/>
    <lineage>
        <taxon>Eukaryota</taxon>
        <taxon>Sar</taxon>
        <taxon>Stramenopiles</taxon>
        <taxon>Oomycota</taxon>
        <taxon>Peronosporomycetes</taxon>
        <taxon>Peronosporales</taxon>
        <taxon>Peronosporaceae</taxon>
        <taxon>Hyaloperonospora</taxon>
    </lineage>
</organism>
<dbReference type="EMBL" id="ABWE02003646">
    <property type="status" value="NOT_ANNOTATED_CDS"/>
    <property type="molecule type" value="Genomic_DNA"/>
</dbReference>
<proteinExistence type="predicted"/>
<dbReference type="InParanoid" id="M4C570"/>
<accession>M4C570</accession>
<dbReference type="HOGENOM" id="CLU_1279805_0_0_1"/>
<sequence length="216" mass="24315">MLSSSYRSRRFISGGRLSSRGSLCGARPGHPTDDLKSKLRKTTRSLYPVQEHHDRALASLMQHMDEENAQMNAELTQQTEILRKTKSKKAKYKTGYSQEKNKICNLHNALAVLTMTRDQYQDDLADMKTDRDRLRSLLSDWVDQVGRLQTQISDLEAERDRVLRDRDALRASINNFASSLTMPPSPSLVVVAPSLPGSSGVKDSAETPNVRSKRTI</sequence>
<keyword evidence="4" id="KW-1185">Reference proteome</keyword>
<dbReference type="EnsemblProtists" id="HpaT814245">
    <property type="protein sequence ID" value="HpaP814245"/>
    <property type="gene ID" value="HpaG814245"/>
</dbReference>
<name>M4C570_HYAAE</name>
<evidence type="ECO:0000313" key="3">
    <source>
        <dbReference type="EnsemblProtists" id="HpaP814245"/>
    </source>
</evidence>
<feature type="region of interest" description="Disordered" evidence="2">
    <location>
        <begin position="17"/>
        <end position="36"/>
    </location>
</feature>
<reference evidence="4" key="1">
    <citation type="journal article" date="2010" name="Science">
        <title>Signatures of adaptation to obligate biotrophy in the Hyaloperonospora arabidopsidis genome.</title>
        <authorList>
            <person name="Baxter L."/>
            <person name="Tripathy S."/>
            <person name="Ishaque N."/>
            <person name="Boot N."/>
            <person name="Cabral A."/>
            <person name="Kemen E."/>
            <person name="Thines M."/>
            <person name="Ah-Fong A."/>
            <person name="Anderson R."/>
            <person name="Badejoko W."/>
            <person name="Bittner-Eddy P."/>
            <person name="Boore J.L."/>
            <person name="Chibucos M.C."/>
            <person name="Coates M."/>
            <person name="Dehal P."/>
            <person name="Delehaunty K."/>
            <person name="Dong S."/>
            <person name="Downton P."/>
            <person name="Dumas B."/>
            <person name="Fabro G."/>
            <person name="Fronick C."/>
            <person name="Fuerstenberg S.I."/>
            <person name="Fulton L."/>
            <person name="Gaulin E."/>
            <person name="Govers F."/>
            <person name="Hughes L."/>
            <person name="Humphray S."/>
            <person name="Jiang R.H."/>
            <person name="Judelson H."/>
            <person name="Kamoun S."/>
            <person name="Kyung K."/>
            <person name="Meijer H."/>
            <person name="Minx P."/>
            <person name="Morris P."/>
            <person name="Nelson J."/>
            <person name="Phuntumart V."/>
            <person name="Qutob D."/>
            <person name="Rehmany A."/>
            <person name="Rougon-Cardoso A."/>
            <person name="Ryden P."/>
            <person name="Torto-Alalibo T."/>
            <person name="Studholme D."/>
            <person name="Wang Y."/>
            <person name="Win J."/>
            <person name="Wood J."/>
            <person name="Clifton S.W."/>
            <person name="Rogers J."/>
            <person name="Van den Ackerveken G."/>
            <person name="Jones J.D."/>
            <person name="McDowell J.M."/>
            <person name="Beynon J."/>
            <person name="Tyler B.M."/>
        </authorList>
    </citation>
    <scope>NUCLEOTIDE SEQUENCE [LARGE SCALE GENOMIC DNA]</scope>
    <source>
        <strain evidence="4">Emoy2</strain>
    </source>
</reference>
<dbReference type="VEuPathDB" id="FungiDB:HpaG814245"/>
<reference evidence="3" key="2">
    <citation type="submission" date="2015-06" db="UniProtKB">
        <authorList>
            <consortium name="EnsemblProtists"/>
        </authorList>
    </citation>
    <scope>IDENTIFICATION</scope>
    <source>
        <strain evidence="3">Emoy2</strain>
    </source>
</reference>
<dbReference type="Proteomes" id="UP000011713">
    <property type="component" value="Unassembled WGS sequence"/>
</dbReference>
<feature type="region of interest" description="Disordered" evidence="2">
    <location>
        <begin position="195"/>
        <end position="216"/>
    </location>
</feature>
<protein>
    <submittedName>
        <fullName evidence="3">Uncharacterized protein</fullName>
    </submittedName>
</protein>
<feature type="coiled-coil region" evidence="1">
    <location>
        <begin position="117"/>
        <end position="172"/>
    </location>
</feature>
<dbReference type="AlphaFoldDB" id="M4C570"/>
<evidence type="ECO:0000256" key="2">
    <source>
        <dbReference type="SAM" id="MobiDB-lite"/>
    </source>
</evidence>
<evidence type="ECO:0000313" key="4">
    <source>
        <dbReference type="Proteomes" id="UP000011713"/>
    </source>
</evidence>